<dbReference type="Pfam" id="PF10945">
    <property type="entry name" value="CBP_BcsR"/>
    <property type="match status" value="1"/>
</dbReference>
<dbReference type="AlphaFoldDB" id="A0A7Y9IUX1"/>
<sequence length="128" mass="13882">MNDIPELYKRFDGNAGDYQELRRGDLAADAQQRWPLVAAVAAAPVVMPPSVCRDDVPKHQTLQNGGLAAEHKASMHSMAKHAVAAPCARLSSAGATPTLRCPAQPSRRVPLRSRLAAAWRTFRNEGRS</sequence>
<dbReference type="RefSeq" id="WP_179587200.1">
    <property type="nucleotide sequence ID" value="NZ_JACBYR010000001.1"/>
</dbReference>
<proteinExistence type="predicted"/>
<reference evidence="1 2" key="1">
    <citation type="submission" date="2020-07" db="EMBL/GenBank/DDBJ databases">
        <title>Genomic Encyclopedia of Type Strains, Phase IV (KMG-V): Genome sequencing to study the core and pangenomes of soil and plant-associated prokaryotes.</title>
        <authorList>
            <person name="Whitman W."/>
        </authorList>
    </citation>
    <scope>NUCLEOTIDE SEQUENCE [LARGE SCALE GENOMIC DNA]</scope>
    <source>
        <strain evidence="1 2">SAS40</strain>
    </source>
</reference>
<evidence type="ECO:0000313" key="2">
    <source>
        <dbReference type="Proteomes" id="UP000542125"/>
    </source>
</evidence>
<dbReference type="Proteomes" id="UP000542125">
    <property type="component" value="Unassembled WGS sequence"/>
</dbReference>
<protein>
    <submittedName>
        <fullName evidence="1">Uncharacterized protein</fullName>
    </submittedName>
</protein>
<comment type="caution">
    <text evidence="1">The sequence shown here is derived from an EMBL/GenBank/DDBJ whole genome shotgun (WGS) entry which is preliminary data.</text>
</comment>
<name>A0A7Y9IUX1_9BURK</name>
<gene>
    <name evidence="1" type="ORF">FHW18_002767</name>
</gene>
<accession>A0A7Y9IUX1</accession>
<evidence type="ECO:0000313" key="1">
    <source>
        <dbReference type="EMBL" id="NYE83496.1"/>
    </source>
</evidence>
<organism evidence="1 2">
    <name type="scientific">Pigmentiphaga litoralis</name>
    <dbReference type="NCBI Taxonomy" id="516702"/>
    <lineage>
        <taxon>Bacteria</taxon>
        <taxon>Pseudomonadati</taxon>
        <taxon>Pseudomonadota</taxon>
        <taxon>Betaproteobacteria</taxon>
        <taxon>Burkholderiales</taxon>
        <taxon>Alcaligenaceae</taxon>
        <taxon>Pigmentiphaga</taxon>
    </lineage>
</organism>
<dbReference type="InterPro" id="IPR024487">
    <property type="entry name" value="CBP_BcsR"/>
</dbReference>
<keyword evidence="2" id="KW-1185">Reference proteome</keyword>
<dbReference type="EMBL" id="JACBYR010000001">
    <property type="protein sequence ID" value="NYE83496.1"/>
    <property type="molecule type" value="Genomic_DNA"/>
</dbReference>